<evidence type="ECO:0000313" key="2">
    <source>
        <dbReference type="Proteomes" id="UP000245918"/>
    </source>
</evidence>
<dbReference type="EMBL" id="CP084506">
    <property type="protein sequence ID" value="UCQ00275.1"/>
    <property type="molecule type" value="Genomic_DNA"/>
</dbReference>
<proteinExistence type="predicted"/>
<dbReference type="Proteomes" id="UP000245918">
    <property type="component" value="Chromosome"/>
</dbReference>
<keyword evidence="2" id="KW-1185">Reference proteome</keyword>
<protein>
    <submittedName>
        <fullName evidence="1">Uncharacterized protein</fullName>
    </submittedName>
</protein>
<accession>A0AC61THS4</accession>
<reference evidence="1" key="1">
    <citation type="submission" date="2021-09" db="EMBL/GenBank/DDBJ databases">
        <title>Comparative genomics of Edwardsiella genus reveals species-based diversity.</title>
        <authorList>
            <person name="Tekedar H.C."/>
            <person name="Kumru S."/>
            <person name="Waldbieser G.C."/>
            <person name="Reichley S.R."/>
            <person name="Lawrence M.L."/>
            <person name="Griffin M.J."/>
        </authorList>
    </citation>
    <scope>NUCLEOTIDE SEQUENCE</scope>
    <source>
        <strain evidence="1">ATCC 15947</strain>
    </source>
</reference>
<evidence type="ECO:0000313" key="1">
    <source>
        <dbReference type="EMBL" id="UCQ00275.1"/>
    </source>
</evidence>
<gene>
    <name evidence="1" type="ORF">DCL27_00215</name>
</gene>
<sequence>MKFTLIRNKTNPKSYCWELDIGDEILFKSQFFDSFIDAIRNLENFHLGLFSIPVVDDNNNLLCPHESNPDNPHSLLLRITQKDDQRWMCEICTLTGEALTALGPFNTKDHAICYSSAFVMDIYTDATVTDQHGSMPPVLSFSRRYRDTFGIVDTHPSACRH</sequence>
<name>A0AC61THS4_EDWTA</name>
<organism evidence="1 2">
    <name type="scientific">Edwardsiella tarda ATCC 15947 = NBRC 105688</name>
    <dbReference type="NCBI Taxonomy" id="667121"/>
    <lineage>
        <taxon>Bacteria</taxon>
        <taxon>Pseudomonadati</taxon>
        <taxon>Pseudomonadota</taxon>
        <taxon>Gammaproteobacteria</taxon>
        <taxon>Enterobacterales</taxon>
        <taxon>Hafniaceae</taxon>
        <taxon>Edwardsiella</taxon>
    </lineage>
</organism>